<evidence type="ECO:0000256" key="3">
    <source>
        <dbReference type="ARBA" id="ARBA00012566"/>
    </source>
</evidence>
<dbReference type="OrthoDB" id="284473at2759"/>
<evidence type="ECO:0000259" key="10">
    <source>
        <dbReference type="Pfam" id="PF03644"/>
    </source>
</evidence>
<protein>
    <recommendedName>
        <fullName evidence="9">Cytosolic endo-beta-N-acetylglucosaminidase</fullName>
        <ecNumber evidence="3">3.2.1.96</ecNumber>
    </recommendedName>
</protein>
<proteinExistence type="inferred from homology"/>
<dbReference type="GO" id="GO:0033925">
    <property type="term" value="F:mannosyl-glycoprotein endo-beta-N-acetylglucosaminidase activity"/>
    <property type="evidence" value="ECO:0007669"/>
    <property type="project" value="UniProtKB-EC"/>
</dbReference>
<accession>A0A8C5Q288</accession>
<dbReference type="PANTHER" id="PTHR13246">
    <property type="entry name" value="ENDO BETA N-ACETYLGLUCOSAMINIDASE"/>
    <property type="match status" value="1"/>
</dbReference>
<evidence type="ECO:0000256" key="9">
    <source>
        <dbReference type="ARBA" id="ARBA00072457"/>
    </source>
</evidence>
<dbReference type="GeneTree" id="ENSGT00390000018512"/>
<dbReference type="InterPro" id="IPR005201">
    <property type="entry name" value="TIM_ENGase"/>
</dbReference>
<dbReference type="Pfam" id="PF25529">
    <property type="entry name" value="Ig_ENGASE1_C"/>
    <property type="match status" value="1"/>
</dbReference>
<evidence type="ECO:0000313" key="13">
    <source>
        <dbReference type="Proteomes" id="UP000694569"/>
    </source>
</evidence>
<dbReference type="PANTHER" id="PTHR13246:SF1">
    <property type="entry name" value="CYTOSOLIC ENDO-BETA-N-ACETYLGLUCOSAMINIDASE"/>
    <property type="match status" value="1"/>
</dbReference>
<evidence type="ECO:0000256" key="2">
    <source>
        <dbReference type="ARBA" id="ARBA00007849"/>
    </source>
</evidence>
<evidence type="ECO:0000259" key="11">
    <source>
        <dbReference type="Pfam" id="PF25529"/>
    </source>
</evidence>
<keyword evidence="6" id="KW-0326">Glycosidase</keyword>
<gene>
    <name evidence="12" type="primary">ENGASE</name>
</gene>
<feature type="domain" description="Cytosolic endo-beta-N-acetylglucosaminidase TIM barrel" evidence="10">
    <location>
        <begin position="80"/>
        <end position="354"/>
    </location>
</feature>
<name>A0A8C5Q288_9ANUR</name>
<comment type="function">
    <text evidence="8">Endoglycosidase that releases N-glycans from glycoproteins by cleaving the beta-1,4-glycosidic bond in the N,N'-diacetylchitobiose core. Involved in the processing of free oligosaccharides in the cytosol.</text>
</comment>
<comment type="catalytic activity">
    <reaction evidence="7">
        <text>an N(4)-(oligosaccharide-(1-&gt;3)-[oligosaccharide-(1-&gt;6)]-beta-D-Man-(1-&gt;4)-beta-D-GlcNAc-(1-&gt;4)-alpha-D-GlcNAc)-L-asparaginyl-[protein] + H2O = an oligosaccharide-(1-&gt;3)-[oligosaccharide-(1-&gt;6)]-beta-D-Man-(1-&gt;4)-D-GlcNAc + N(4)-(N-acetyl-beta-D-glucosaminyl)-L-asparaginyl-[protein]</text>
        <dbReference type="Rhea" id="RHEA:73067"/>
        <dbReference type="Rhea" id="RHEA-COMP:12603"/>
        <dbReference type="Rhea" id="RHEA-COMP:18176"/>
        <dbReference type="ChEBI" id="CHEBI:15377"/>
        <dbReference type="ChEBI" id="CHEBI:132248"/>
        <dbReference type="ChEBI" id="CHEBI:192714"/>
        <dbReference type="ChEBI" id="CHEBI:192715"/>
        <dbReference type="EC" id="3.2.1.96"/>
    </reaction>
</comment>
<dbReference type="InterPro" id="IPR032979">
    <property type="entry name" value="ENGase"/>
</dbReference>
<dbReference type="AlphaFoldDB" id="A0A8C5Q288"/>
<organism evidence="12 13">
    <name type="scientific">Leptobrachium leishanense</name>
    <name type="common">Leishan spiny toad</name>
    <dbReference type="NCBI Taxonomy" id="445787"/>
    <lineage>
        <taxon>Eukaryota</taxon>
        <taxon>Metazoa</taxon>
        <taxon>Chordata</taxon>
        <taxon>Craniata</taxon>
        <taxon>Vertebrata</taxon>
        <taxon>Euteleostomi</taxon>
        <taxon>Amphibia</taxon>
        <taxon>Batrachia</taxon>
        <taxon>Anura</taxon>
        <taxon>Pelobatoidea</taxon>
        <taxon>Megophryidae</taxon>
        <taxon>Leptobrachium</taxon>
    </lineage>
</organism>
<comment type="subcellular location">
    <subcellularLocation>
        <location evidence="1">Cytoplasm</location>
        <location evidence="1">Cytosol</location>
    </subcellularLocation>
</comment>
<dbReference type="GO" id="GO:0005829">
    <property type="term" value="C:cytosol"/>
    <property type="evidence" value="ECO:0007669"/>
    <property type="project" value="UniProtKB-SubCell"/>
</dbReference>
<evidence type="ECO:0000256" key="1">
    <source>
        <dbReference type="ARBA" id="ARBA00004514"/>
    </source>
</evidence>
<dbReference type="Proteomes" id="UP000694569">
    <property type="component" value="Unplaced"/>
</dbReference>
<dbReference type="InterPro" id="IPR057882">
    <property type="entry name" value="ENGase_C"/>
</dbReference>
<evidence type="ECO:0000313" key="12">
    <source>
        <dbReference type="Ensembl" id="ENSLLEP00000031124.1"/>
    </source>
</evidence>
<keyword evidence="5" id="KW-0378">Hydrolase</keyword>
<reference evidence="12" key="1">
    <citation type="submission" date="2025-08" db="UniProtKB">
        <authorList>
            <consortium name="Ensembl"/>
        </authorList>
    </citation>
    <scope>IDENTIFICATION</scope>
</reference>
<dbReference type="Pfam" id="PF03644">
    <property type="entry name" value="Glyco_hydro_85"/>
    <property type="match status" value="1"/>
</dbReference>
<sequence>MKLYKEVIRYESAPLSARHHDRDSTEPISFYLSTLEELLSWKSTIQDMFNVAVAPLAKRHPPIESPRPRTLICHDMKGGYLEDRFIQGSDTSDPYVFYHWQHVDVFVYFSHRMFTLPPVCWTNAAHKNGVSVLGTFITEWEEGAKVCESFLAGEESAYRAVADQMVRLAEFYGFDGWLVNIENLLSPVAVSRVPLFLRYLTDQLHQRIPGGLILWYDSVTHSGELKWQNELNDSNRQFFDACDGIFTNYNWQEGNLQFMAEEPRRADIYIGVDVFARSDVVGGKFDTVKSLQMIRRYGFSAALFAPGWVLECLEKEEFLQNQHKFWSLLENHLFTHSLSTLPICSTFCLGCGKKRFSFGKAEDVGPWFNLSSQEVQPIFTEVTARDQESGWVRSRICQKDAWHGGNSLLIEGKLPADTDGVTLRLFSLHVAAPQNLLLLLVYKLEDSSDISLALELGTRDAPSCSVESITGVSEQVDVRKLQPLSEPPRQFAESQNDESQGWVQRYYEVELSDCFLTSLSVHLSHRADNPQDEFFTCRVGEIRILDVSVPPLLLAQPTDLSLSHIRWRRTPPSDQLMVGLTLRWTHPKGSARHFRIYCRGVTCVRSSTSDAHLLGLSHACGYRVVDLAVPNACAPLPGRLEFAVQPPRGEQVSSVFGRIVSRKRSSHMASLDLLLGEEHVRTSCYRSLYQDLLGFSLSVTHCLITGFFQTSSNHFIHQPPVRIINGPFPGGGWVG</sequence>
<dbReference type="EC" id="3.2.1.96" evidence="3"/>
<dbReference type="Gene3D" id="3.20.20.80">
    <property type="entry name" value="Glycosidases"/>
    <property type="match status" value="1"/>
</dbReference>
<evidence type="ECO:0000256" key="8">
    <source>
        <dbReference type="ARBA" id="ARBA00054935"/>
    </source>
</evidence>
<comment type="similarity">
    <text evidence="2">Belongs to the glycosyl hydrolase 85 family.</text>
</comment>
<dbReference type="Gene3D" id="2.60.120.260">
    <property type="entry name" value="Galactose-binding domain-like"/>
    <property type="match status" value="1"/>
</dbReference>
<evidence type="ECO:0000256" key="7">
    <source>
        <dbReference type="ARBA" id="ARBA00034414"/>
    </source>
</evidence>
<feature type="domain" description="Cytosolic endo-beta-N-acetylglucosaminidase C-terminal" evidence="11">
    <location>
        <begin position="554"/>
        <end position="648"/>
    </location>
</feature>
<evidence type="ECO:0000256" key="6">
    <source>
        <dbReference type="ARBA" id="ARBA00023295"/>
    </source>
</evidence>
<evidence type="ECO:0000256" key="5">
    <source>
        <dbReference type="ARBA" id="ARBA00022801"/>
    </source>
</evidence>
<dbReference type="FunFam" id="3.20.20.80:FF:000043">
    <property type="entry name" value="cytosolic endo-beta-N-acetylglucosaminidase"/>
    <property type="match status" value="1"/>
</dbReference>
<keyword evidence="4" id="KW-0963">Cytoplasm</keyword>
<reference evidence="12" key="2">
    <citation type="submission" date="2025-09" db="UniProtKB">
        <authorList>
            <consortium name="Ensembl"/>
        </authorList>
    </citation>
    <scope>IDENTIFICATION</scope>
</reference>
<keyword evidence="13" id="KW-1185">Reference proteome</keyword>
<dbReference type="CDD" id="cd06547">
    <property type="entry name" value="GH85_ENGase"/>
    <property type="match status" value="1"/>
</dbReference>
<evidence type="ECO:0000256" key="4">
    <source>
        <dbReference type="ARBA" id="ARBA00022490"/>
    </source>
</evidence>
<dbReference type="Ensembl" id="ENSLLET00000032322.1">
    <property type="protein sequence ID" value="ENSLLEP00000031124.1"/>
    <property type="gene ID" value="ENSLLEG00000019329.1"/>
</dbReference>